<dbReference type="InterPro" id="IPR007497">
    <property type="entry name" value="SIMPL/DUF541"/>
</dbReference>
<dbReference type="Gene3D" id="3.30.110.170">
    <property type="entry name" value="Protein of unknown function (DUF541), domain 1"/>
    <property type="match status" value="1"/>
</dbReference>
<evidence type="ECO:0000256" key="2">
    <source>
        <dbReference type="SAM" id="SignalP"/>
    </source>
</evidence>
<feature type="chain" id="PRO_5020665930" evidence="2">
    <location>
        <begin position="24"/>
        <end position="244"/>
    </location>
</feature>
<organism evidence="3 4">
    <name type="scientific">Marinicauda pacifica</name>
    <dbReference type="NCBI Taxonomy" id="1133559"/>
    <lineage>
        <taxon>Bacteria</taxon>
        <taxon>Pseudomonadati</taxon>
        <taxon>Pseudomonadota</taxon>
        <taxon>Alphaproteobacteria</taxon>
        <taxon>Maricaulales</taxon>
        <taxon>Maricaulaceae</taxon>
        <taxon>Marinicauda</taxon>
    </lineage>
</organism>
<evidence type="ECO:0000313" key="4">
    <source>
        <dbReference type="Proteomes" id="UP000305451"/>
    </source>
</evidence>
<dbReference type="AlphaFoldDB" id="A0A4S2HDQ6"/>
<dbReference type="OrthoDB" id="9813144at2"/>
<evidence type="ECO:0000313" key="3">
    <source>
        <dbReference type="EMBL" id="TGY94185.1"/>
    </source>
</evidence>
<dbReference type="InterPro" id="IPR052022">
    <property type="entry name" value="26kDa_periplasmic_antigen"/>
</dbReference>
<name>A0A4S2HDQ6_9PROT</name>
<dbReference type="EMBL" id="SRXV01000001">
    <property type="protein sequence ID" value="TGY94185.1"/>
    <property type="molecule type" value="Genomic_DNA"/>
</dbReference>
<sequence>MLRPLLLATALVLPGAMAAPAFAQSAQTEASEPATLSLTASGEVSIAPDMAVVTAGAVTRGETAAEALRANSRLMNEVFAALDEAGITGNDRQTSNLSVNPVYASQDPNRSRPQSSDREIVGYEARNTVTAVVRDLDSLGQTIDALVDSGANELQGVSFSAEDPAEARNEARRRAVAKLNDLRDLYADAAGFTVLGLQSISESGGYSEPMMMRSAGMAMDESTPVAAGEVTVRVTVNASWRIDD</sequence>
<dbReference type="Pfam" id="PF04402">
    <property type="entry name" value="SIMPL"/>
    <property type="match status" value="1"/>
</dbReference>
<feature type="compositionally biased region" description="Polar residues" evidence="1">
    <location>
        <begin position="90"/>
        <end position="99"/>
    </location>
</feature>
<dbReference type="PANTHER" id="PTHR34387:SF1">
    <property type="entry name" value="PERIPLASMIC IMMUNOGENIC PROTEIN"/>
    <property type="match status" value="1"/>
</dbReference>
<keyword evidence="2" id="KW-0732">Signal</keyword>
<feature type="region of interest" description="Disordered" evidence="1">
    <location>
        <begin position="90"/>
        <end position="119"/>
    </location>
</feature>
<dbReference type="GO" id="GO:0006974">
    <property type="term" value="P:DNA damage response"/>
    <property type="evidence" value="ECO:0007669"/>
    <property type="project" value="TreeGrafter"/>
</dbReference>
<reference evidence="3 4" key="1">
    <citation type="journal article" date="2013" name="Int. J. Syst. Evol. Microbiol.">
        <title>Marinicauda pacifica gen. nov., sp. nov., a prosthecate alphaproteobacterium of the family Hyphomonadaceae isolated from deep seawater.</title>
        <authorList>
            <person name="Zhang X.Y."/>
            <person name="Li G.W."/>
            <person name="Wang C.S."/>
            <person name="Zhang Y.J."/>
            <person name="Xu X.W."/>
            <person name="Li H."/>
            <person name="Liu A."/>
            <person name="Liu C."/>
            <person name="Xie B.B."/>
            <person name="Qin Q.L."/>
            <person name="Xu Z."/>
            <person name="Chen X.L."/>
            <person name="Zhou B.C."/>
            <person name="Zhang Y.Z."/>
        </authorList>
    </citation>
    <scope>NUCLEOTIDE SEQUENCE [LARGE SCALE GENOMIC DNA]</scope>
    <source>
        <strain evidence="3 4">P-1 km-3</strain>
    </source>
</reference>
<feature type="signal peptide" evidence="2">
    <location>
        <begin position="1"/>
        <end position="23"/>
    </location>
</feature>
<comment type="caution">
    <text evidence="3">The sequence shown here is derived from an EMBL/GenBank/DDBJ whole genome shotgun (WGS) entry which is preliminary data.</text>
</comment>
<dbReference type="Gene3D" id="3.30.70.2970">
    <property type="entry name" value="Protein of unknown function (DUF541), domain 2"/>
    <property type="match status" value="1"/>
</dbReference>
<proteinExistence type="predicted"/>
<protein>
    <submittedName>
        <fullName evidence="3">DUF541 domain-containing protein</fullName>
    </submittedName>
</protein>
<accession>A0A4S2HDQ6</accession>
<dbReference type="RefSeq" id="WP_135943380.1">
    <property type="nucleotide sequence ID" value="NZ_BMEI01000001.1"/>
</dbReference>
<dbReference type="PANTHER" id="PTHR34387">
    <property type="entry name" value="SLR1258 PROTEIN"/>
    <property type="match status" value="1"/>
</dbReference>
<evidence type="ECO:0000256" key="1">
    <source>
        <dbReference type="SAM" id="MobiDB-lite"/>
    </source>
</evidence>
<dbReference type="Proteomes" id="UP000305451">
    <property type="component" value="Unassembled WGS sequence"/>
</dbReference>
<keyword evidence="4" id="KW-1185">Reference proteome</keyword>
<gene>
    <name evidence="3" type="ORF">E5162_02595</name>
</gene>